<dbReference type="SMART" id="SM00560">
    <property type="entry name" value="LamGL"/>
    <property type="match status" value="1"/>
</dbReference>
<dbReference type="InterPro" id="IPR013728">
    <property type="entry name" value="BT_3987-like_N"/>
</dbReference>
<dbReference type="AlphaFoldDB" id="F3ZTN7"/>
<dbReference type="STRING" id="679937.Bcop_1061"/>
<evidence type="ECO:0000256" key="1">
    <source>
        <dbReference type="ARBA" id="ARBA00022729"/>
    </source>
</evidence>
<evidence type="ECO:0000313" key="5">
    <source>
        <dbReference type="EMBL" id="EGJ71268.1"/>
    </source>
</evidence>
<dbReference type="eggNOG" id="COG1572">
    <property type="taxonomic scope" value="Bacteria"/>
</dbReference>
<reference evidence="5 6" key="1">
    <citation type="journal article" date="2011" name="Stand. Genomic Sci.">
        <title>Non-contiguous finished genome sequence of Bacteroides coprosuis type strain (PC139).</title>
        <authorList>
            <person name="Land M."/>
            <person name="Held B."/>
            <person name="Gronow S."/>
            <person name="Abt B."/>
            <person name="Lucas S."/>
            <person name="Del Rio T.G."/>
            <person name="Nolan M."/>
            <person name="Tice H."/>
            <person name="Cheng J.F."/>
            <person name="Pitluck S."/>
            <person name="Liolios K."/>
            <person name="Pagani I."/>
            <person name="Ivanova N."/>
            <person name="Mavromatis K."/>
            <person name="Mikhailova N."/>
            <person name="Pati A."/>
            <person name="Tapia R."/>
            <person name="Han C."/>
            <person name="Goodwin L."/>
            <person name="Chen A."/>
            <person name="Palaniappan K."/>
            <person name="Hauser L."/>
            <person name="Brambilla E.M."/>
            <person name="Rohde M."/>
            <person name="Goker M."/>
            <person name="Detter J.C."/>
            <person name="Woyke T."/>
            <person name="Bristow J."/>
            <person name="Eisen J.A."/>
            <person name="Markowitz V."/>
            <person name="Hugenholtz P."/>
            <person name="Kyrpides N.C."/>
            <person name="Klenk H.P."/>
            <person name="Lapidus A."/>
        </authorList>
    </citation>
    <scope>NUCLEOTIDE SEQUENCE</scope>
    <source>
        <strain evidence="5 6">DSM 18011</strain>
    </source>
</reference>
<keyword evidence="6" id="KW-1185">Reference proteome</keyword>
<protein>
    <recommendedName>
        <fullName evidence="4">LamG-like jellyroll fold domain-containing protein</fullName>
    </recommendedName>
</protein>
<keyword evidence="1 3" id="KW-0732">Signal</keyword>
<dbReference type="InterPro" id="IPR013320">
    <property type="entry name" value="ConA-like_dom_sf"/>
</dbReference>
<dbReference type="PROSITE" id="PS51257">
    <property type="entry name" value="PROKAR_LIPOPROTEIN"/>
    <property type="match status" value="1"/>
</dbReference>
<organism evidence="5 6">
    <name type="scientific">Bacteroides coprosuis DSM 18011</name>
    <dbReference type="NCBI Taxonomy" id="679937"/>
    <lineage>
        <taxon>Bacteria</taxon>
        <taxon>Pseudomonadati</taxon>
        <taxon>Bacteroidota</taxon>
        <taxon>Bacteroidia</taxon>
        <taxon>Bacteroidales</taxon>
        <taxon>Bacteroidaceae</taxon>
        <taxon>Bacteroides</taxon>
    </lineage>
</organism>
<evidence type="ECO:0000259" key="4">
    <source>
        <dbReference type="SMART" id="SM00560"/>
    </source>
</evidence>
<keyword evidence="2" id="KW-1015">Disulfide bond</keyword>
<dbReference type="OrthoDB" id="1037816at2"/>
<proteinExistence type="predicted"/>
<dbReference type="GO" id="GO:0004553">
    <property type="term" value="F:hydrolase activity, hydrolyzing O-glycosyl compounds"/>
    <property type="evidence" value="ECO:0007669"/>
    <property type="project" value="UniProtKB-ARBA"/>
</dbReference>
<dbReference type="Pfam" id="PF08522">
    <property type="entry name" value="BT_3987-like_N"/>
    <property type="match status" value="1"/>
</dbReference>
<accession>F3ZTN7</accession>
<feature type="chain" id="PRO_5003309528" description="LamG-like jellyroll fold domain-containing protein" evidence="3">
    <location>
        <begin position="24"/>
        <end position="376"/>
    </location>
</feature>
<evidence type="ECO:0000256" key="3">
    <source>
        <dbReference type="SAM" id="SignalP"/>
    </source>
</evidence>
<evidence type="ECO:0000256" key="2">
    <source>
        <dbReference type="ARBA" id="ARBA00023157"/>
    </source>
</evidence>
<dbReference type="Proteomes" id="UP000018439">
    <property type="component" value="Chromosome"/>
</dbReference>
<feature type="signal peptide" evidence="3">
    <location>
        <begin position="1"/>
        <end position="23"/>
    </location>
</feature>
<evidence type="ECO:0000313" key="6">
    <source>
        <dbReference type="Proteomes" id="UP000018439"/>
    </source>
</evidence>
<dbReference type="EMBL" id="CM001167">
    <property type="protein sequence ID" value="EGJ71268.1"/>
    <property type="molecule type" value="Genomic_DNA"/>
</dbReference>
<dbReference type="GO" id="GO:0005975">
    <property type="term" value="P:carbohydrate metabolic process"/>
    <property type="evidence" value="ECO:0007669"/>
    <property type="project" value="UniProtKB-ARBA"/>
</dbReference>
<dbReference type="HOGENOM" id="CLU_050496_1_0_10"/>
<dbReference type="Pfam" id="PF13385">
    <property type="entry name" value="Laminin_G_3"/>
    <property type="match status" value="1"/>
</dbReference>
<gene>
    <name evidence="5" type="ORF">Bcop_1061</name>
</gene>
<feature type="domain" description="LamG-like jellyroll fold" evidence="4">
    <location>
        <begin position="186"/>
        <end position="318"/>
    </location>
</feature>
<dbReference type="Gene3D" id="2.60.120.200">
    <property type="match status" value="1"/>
</dbReference>
<name>F3ZTN7_9BACE</name>
<dbReference type="Gene3D" id="2.60.40.1740">
    <property type="entry name" value="hypothetical protein (bacova_03559)"/>
    <property type="match status" value="1"/>
</dbReference>
<dbReference type="SUPFAM" id="SSF49899">
    <property type="entry name" value="Concanavalin A-like lectins/glucanases"/>
    <property type="match status" value="1"/>
</dbReference>
<sequence>MKYINKNLILALLSLLIITGCSTDDSYDNKGYNVSGILQNLLIKPSVENETRTLEAKIAKPVATSISFKYAVDESLVNVFNEIYSEEAILLPKEHYEFEIDEAIIKVGMVESSSAIINFKDIKGLDREVAYVLPVSIISADIELLHSQKTTYFVFKGAALINVVADIEKNYLQPKWNNSAVLNNLSQMTAEALINARDFSNGEISTIMGIEGDFLIRIGDANFERNQIQIATSNGNFPDRDSSKGLPTKEWVHIAMTFDKGAVNVYVNGKLQSEGSVGKSSVNWGSSNFYVGYSYNAERYLSGYISECRIWNKVRTQEEIANSVYGVEPTSEGLVAYWKFDDDGGNIVKDHTENGNDLTAANDLVWKAVSLPEAQK</sequence>
<dbReference type="InterPro" id="IPR006558">
    <property type="entry name" value="LamG-like"/>
</dbReference>